<dbReference type="Pfam" id="PF03466">
    <property type="entry name" value="LysR_substrate"/>
    <property type="match status" value="1"/>
</dbReference>
<dbReference type="Proteomes" id="UP000638560">
    <property type="component" value="Unassembled WGS sequence"/>
</dbReference>
<dbReference type="Gene3D" id="3.40.190.290">
    <property type="match status" value="1"/>
</dbReference>
<dbReference type="NCBIfam" id="NF009888">
    <property type="entry name" value="PRK13348.1"/>
    <property type="match status" value="1"/>
</dbReference>
<protein>
    <submittedName>
        <fullName evidence="7">LysR family transcriptional regulator ArgP</fullName>
    </submittedName>
</protein>
<sequence>MDVQFEQLRTFVAVVDHGSFEAAARQLHVTPSAVSQRMKALETSVGRILVERAKPTRPTRSGQVVLRLARQVALLETDAVQELGYDSAAGPAEFTRIPVVVNGDSLNTWVLPALAAAARQRVCVDVYREDQDHSVELLRQGTVMAAITSEDRPVQGCAVRPLGRMRYRPMASTEFVRTWLPDGPTIDDLARAPMLVFDRRDDLQDRYLRQRAPRAWDPPRSYLPSTGDFPEAIRLGLGWGMLPYQQTDRYEAAGPLVPVDPEAFIDVPLYWQQWRLDSRSLGVLADAVVTAAGEALER</sequence>
<keyword evidence="2" id="KW-0805">Transcription regulation</keyword>
<gene>
    <name evidence="7" type="ORF">I0C86_18320</name>
</gene>
<dbReference type="SUPFAM" id="SSF53850">
    <property type="entry name" value="Periplasmic binding protein-like II"/>
    <property type="match status" value="1"/>
</dbReference>
<evidence type="ECO:0000313" key="7">
    <source>
        <dbReference type="EMBL" id="MBF9130898.1"/>
    </source>
</evidence>
<evidence type="ECO:0000259" key="6">
    <source>
        <dbReference type="PROSITE" id="PS50931"/>
    </source>
</evidence>
<dbReference type="PANTHER" id="PTHR30579">
    <property type="entry name" value="TRANSCRIPTIONAL REGULATOR"/>
    <property type="match status" value="1"/>
</dbReference>
<dbReference type="RefSeq" id="WP_196202463.1">
    <property type="nucleotide sequence ID" value="NZ_JADPUN010000173.1"/>
</dbReference>
<evidence type="ECO:0000313" key="8">
    <source>
        <dbReference type="Proteomes" id="UP000638560"/>
    </source>
</evidence>
<dbReference type="InterPro" id="IPR017685">
    <property type="entry name" value="ArgP"/>
</dbReference>
<name>A0ABS0GY58_9ACTN</name>
<evidence type="ECO:0000256" key="2">
    <source>
        <dbReference type="ARBA" id="ARBA00023015"/>
    </source>
</evidence>
<dbReference type="NCBIfam" id="TIGR03298">
    <property type="entry name" value="argP"/>
    <property type="match status" value="1"/>
</dbReference>
<keyword evidence="4" id="KW-0010">Activator</keyword>
<dbReference type="InterPro" id="IPR000847">
    <property type="entry name" value="LysR_HTH_N"/>
</dbReference>
<dbReference type="Pfam" id="PF00126">
    <property type="entry name" value="HTH_1"/>
    <property type="match status" value="1"/>
</dbReference>
<dbReference type="InterPro" id="IPR036388">
    <property type="entry name" value="WH-like_DNA-bd_sf"/>
</dbReference>
<dbReference type="SUPFAM" id="SSF46785">
    <property type="entry name" value="Winged helix' DNA-binding domain"/>
    <property type="match status" value="1"/>
</dbReference>
<keyword evidence="3" id="KW-0238">DNA-binding</keyword>
<comment type="similarity">
    <text evidence="1">Belongs to the LysR transcriptional regulatory family.</text>
</comment>
<evidence type="ECO:0000256" key="5">
    <source>
        <dbReference type="ARBA" id="ARBA00023163"/>
    </source>
</evidence>
<evidence type="ECO:0000256" key="4">
    <source>
        <dbReference type="ARBA" id="ARBA00023159"/>
    </source>
</evidence>
<proteinExistence type="inferred from homology"/>
<dbReference type="Gene3D" id="1.10.10.10">
    <property type="entry name" value="Winged helix-like DNA-binding domain superfamily/Winged helix DNA-binding domain"/>
    <property type="match status" value="1"/>
</dbReference>
<dbReference type="EMBL" id="JADPUN010000173">
    <property type="protein sequence ID" value="MBF9130898.1"/>
    <property type="molecule type" value="Genomic_DNA"/>
</dbReference>
<evidence type="ECO:0000256" key="1">
    <source>
        <dbReference type="ARBA" id="ARBA00009437"/>
    </source>
</evidence>
<organism evidence="7 8">
    <name type="scientific">Plantactinospora alkalitolerans</name>
    <dbReference type="NCBI Taxonomy" id="2789879"/>
    <lineage>
        <taxon>Bacteria</taxon>
        <taxon>Bacillati</taxon>
        <taxon>Actinomycetota</taxon>
        <taxon>Actinomycetes</taxon>
        <taxon>Micromonosporales</taxon>
        <taxon>Micromonosporaceae</taxon>
        <taxon>Plantactinospora</taxon>
    </lineage>
</organism>
<keyword evidence="8" id="KW-1185">Reference proteome</keyword>
<dbReference type="InterPro" id="IPR036390">
    <property type="entry name" value="WH_DNA-bd_sf"/>
</dbReference>
<evidence type="ECO:0000256" key="3">
    <source>
        <dbReference type="ARBA" id="ARBA00023125"/>
    </source>
</evidence>
<reference evidence="7 8" key="1">
    <citation type="submission" date="2020-11" db="EMBL/GenBank/DDBJ databases">
        <title>A novel isolate from a Black sea contaminated sediment with potential to produce alkanes: Plantactinospora alkalitolerans sp. nov.</title>
        <authorList>
            <person name="Carro L."/>
            <person name="Veyisoglu A."/>
            <person name="Guven K."/>
            <person name="Schumann P."/>
            <person name="Klenk H.-P."/>
            <person name="Sahin N."/>
        </authorList>
    </citation>
    <scope>NUCLEOTIDE SEQUENCE [LARGE SCALE GENOMIC DNA]</scope>
    <source>
        <strain evidence="7 8">S1510</strain>
    </source>
</reference>
<keyword evidence="5" id="KW-0804">Transcription</keyword>
<dbReference type="InterPro" id="IPR050176">
    <property type="entry name" value="LTTR"/>
</dbReference>
<dbReference type="NCBIfam" id="NF002964">
    <property type="entry name" value="PRK03635.1"/>
    <property type="match status" value="1"/>
</dbReference>
<feature type="domain" description="HTH lysR-type" evidence="6">
    <location>
        <begin position="1"/>
        <end position="59"/>
    </location>
</feature>
<dbReference type="PANTHER" id="PTHR30579:SF2">
    <property type="entry name" value="HTH-TYPE TRANSCRIPTIONAL REGULATOR ARGP"/>
    <property type="match status" value="1"/>
</dbReference>
<accession>A0ABS0GY58</accession>
<dbReference type="PROSITE" id="PS50931">
    <property type="entry name" value="HTH_LYSR"/>
    <property type="match status" value="1"/>
</dbReference>
<dbReference type="InterPro" id="IPR005119">
    <property type="entry name" value="LysR_subst-bd"/>
</dbReference>
<comment type="caution">
    <text evidence="7">The sequence shown here is derived from an EMBL/GenBank/DDBJ whole genome shotgun (WGS) entry which is preliminary data.</text>
</comment>